<gene>
    <name evidence="1" type="ORF">Q3982_03175</name>
</gene>
<accession>A0AA43UA05</accession>
<proteinExistence type="predicted"/>
<evidence type="ECO:0000313" key="1">
    <source>
        <dbReference type="EMBL" id="MDO4841661.1"/>
    </source>
</evidence>
<dbReference type="EMBL" id="JAUMVS010000036">
    <property type="protein sequence ID" value="MDO4841661.1"/>
    <property type="molecule type" value="Genomic_DNA"/>
</dbReference>
<protein>
    <submittedName>
        <fullName evidence="1">Uncharacterized protein</fullName>
    </submittedName>
</protein>
<dbReference type="AlphaFoldDB" id="A0AA43UA05"/>
<organism evidence="1 2">
    <name type="scientific">Phoenicibacter congonensis</name>
    <dbReference type="NCBI Taxonomy" id="1944646"/>
    <lineage>
        <taxon>Bacteria</taxon>
        <taxon>Bacillati</taxon>
        <taxon>Actinomycetota</taxon>
        <taxon>Coriobacteriia</taxon>
        <taxon>Eggerthellales</taxon>
        <taxon>Eggerthellaceae</taxon>
        <taxon>Phoenicibacter</taxon>
    </lineage>
</organism>
<evidence type="ECO:0000313" key="2">
    <source>
        <dbReference type="Proteomes" id="UP001168575"/>
    </source>
</evidence>
<sequence length="150" mass="17251">MYTKNCKEIVIRRDEILLKDGSTCCVELIKQDWDYFERFEIVIGCYNWGHFVDRQSAEFIYSSILNQFQIGTGYGDSILLDSDKICLGAGQPVIDVNLAYVPAQVDHEEETVMDPAFVIEMGNGHSGVFELEEEARFIFDNLVHDYPCYE</sequence>
<name>A0AA43UA05_9ACTN</name>
<reference evidence="1" key="1">
    <citation type="submission" date="2023-07" db="EMBL/GenBank/DDBJ databases">
        <title>Between Cages and Wild: Unraveling the Impact of Captivity on Animal Microbiomes and Antimicrobial Resistance.</title>
        <authorList>
            <person name="Schmartz G.P."/>
            <person name="Rehner J."/>
            <person name="Schuff M.J."/>
            <person name="Becker S.L."/>
            <person name="Kravczyk M."/>
            <person name="Gurevich A."/>
            <person name="Francke R."/>
            <person name="Mueller R."/>
            <person name="Keller V."/>
            <person name="Keller A."/>
        </authorList>
    </citation>
    <scope>NUCLEOTIDE SEQUENCE</scope>
    <source>
        <strain evidence="1">S12M_St_49</strain>
    </source>
</reference>
<comment type="caution">
    <text evidence="1">The sequence shown here is derived from an EMBL/GenBank/DDBJ whole genome shotgun (WGS) entry which is preliminary data.</text>
</comment>
<dbReference type="Proteomes" id="UP001168575">
    <property type="component" value="Unassembled WGS sequence"/>
</dbReference>
<keyword evidence="2" id="KW-1185">Reference proteome</keyword>